<evidence type="ECO:0000256" key="2">
    <source>
        <dbReference type="ARBA" id="ARBA00013064"/>
    </source>
</evidence>
<keyword evidence="9" id="KW-0808">Transferase</keyword>
<comment type="similarity">
    <text evidence="1">Belongs to the protein-tyrosine phosphatase family. Non-receptor class dual specificity subfamily.</text>
</comment>
<feature type="domain" description="Tyrosine specific protein phosphatases" evidence="7">
    <location>
        <begin position="573"/>
        <end position="633"/>
    </location>
</feature>
<dbReference type="GO" id="GO:0016301">
    <property type="term" value="F:kinase activity"/>
    <property type="evidence" value="ECO:0007669"/>
    <property type="project" value="UniProtKB-KW"/>
</dbReference>
<dbReference type="Gene3D" id="3.90.190.10">
    <property type="entry name" value="Protein tyrosine phosphatase superfamily"/>
    <property type="match status" value="1"/>
</dbReference>
<feature type="compositionally biased region" description="Polar residues" evidence="5">
    <location>
        <begin position="100"/>
        <end position="110"/>
    </location>
</feature>
<dbReference type="Pfam" id="PF00581">
    <property type="entry name" value="Rhodanese"/>
    <property type="match status" value="1"/>
</dbReference>
<dbReference type="PROSITE" id="PS50056">
    <property type="entry name" value="TYR_PHOSPHATASE_2"/>
    <property type="match status" value="1"/>
</dbReference>
<name>A0A068S9X0_9FUNG</name>
<dbReference type="Proteomes" id="UP000027586">
    <property type="component" value="Unassembled WGS sequence"/>
</dbReference>
<dbReference type="STRING" id="1263082.A0A068S9X0"/>
<dbReference type="SUPFAM" id="SSF52821">
    <property type="entry name" value="Rhodanese/Cell cycle control phosphatase"/>
    <property type="match status" value="1"/>
</dbReference>
<gene>
    <name evidence="9" type="ORF">LCOR_09981.1</name>
</gene>
<dbReference type="InterPro" id="IPR036873">
    <property type="entry name" value="Rhodanese-like_dom_sf"/>
</dbReference>
<dbReference type="InterPro" id="IPR029021">
    <property type="entry name" value="Prot-tyrosine_phosphatase-like"/>
</dbReference>
<dbReference type="EMBL" id="CBTN010000065">
    <property type="protein sequence ID" value="CDH59153.1"/>
    <property type="molecule type" value="Genomic_DNA"/>
</dbReference>
<feature type="region of interest" description="Disordered" evidence="5">
    <location>
        <begin position="42"/>
        <end position="136"/>
    </location>
</feature>
<evidence type="ECO:0000256" key="1">
    <source>
        <dbReference type="ARBA" id="ARBA00008601"/>
    </source>
</evidence>
<dbReference type="SMART" id="SM00450">
    <property type="entry name" value="RHOD"/>
    <property type="match status" value="1"/>
</dbReference>
<organism evidence="9 10">
    <name type="scientific">Lichtheimia corymbifera JMRC:FSU:9682</name>
    <dbReference type="NCBI Taxonomy" id="1263082"/>
    <lineage>
        <taxon>Eukaryota</taxon>
        <taxon>Fungi</taxon>
        <taxon>Fungi incertae sedis</taxon>
        <taxon>Mucoromycota</taxon>
        <taxon>Mucoromycotina</taxon>
        <taxon>Mucoromycetes</taxon>
        <taxon>Mucorales</taxon>
        <taxon>Lichtheimiaceae</taxon>
        <taxon>Lichtheimia</taxon>
    </lineage>
</organism>
<accession>A0A068S9X0</accession>
<feature type="region of interest" description="Disordered" evidence="5">
    <location>
        <begin position="164"/>
        <end position="214"/>
    </location>
</feature>
<dbReference type="PROSITE" id="PS50054">
    <property type="entry name" value="TYR_PHOSPHATASE_DUAL"/>
    <property type="match status" value="1"/>
</dbReference>
<dbReference type="PANTHER" id="PTHR10159:SF530">
    <property type="entry name" value="DUAL SPECIFICITY PROTEIN PHOSPHATASE DDB_G0271350-RELATED"/>
    <property type="match status" value="1"/>
</dbReference>
<dbReference type="InterPro" id="IPR020422">
    <property type="entry name" value="TYR_PHOSPHATASE_DUAL_dom"/>
</dbReference>
<evidence type="ECO:0000259" key="6">
    <source>
        <dbReference type="PROSITE" id="PS50054"/>
    </source>
</evidence>
<dbReference type="OrthoDB" id="273181at2759"/>
<dbReference type="PANTHER" id="PTHR10159">
    <property type="entry name" value="DUAL SPECIFICITY PROTEIN PHOSPHATASE"/>
    <property type="match status" value="1"/>
</dbReference>
<feature type="compositionally biased region" description="Low complexity" evidence="5">
    <location>
        <begin position="446"/>
        <end position="456"/>
    </location>
</feature>
<dbReference type="CDD" id="cd14498">
    <property type="entry name" value="DSP"/>
    <property type="match status" value="1"/>
</dbReference>
<dbReference type="GO" id="GO:0005737">
    <property type="term" value="C:cytoplasm"/>
    <property type="evidence" value="ECO:0007669"/>
    <property type="project" value="TreeGrafter"/>
</dbReference>
<dbReference type="GO" id="GO:0043409">
    <property type="term" value="P:negative regulation of MAPK cascade"/>
    <property type="evidence" value="ECO:0007669"/>
    <property type="project" value="TreeGrafter"/>
</dbReference>
<dbReference type="SMART" id="SM00195">
    <property type="entry name" value="DSPc"/>
    <property type="match status" value="1"/>
</dbReference>
<evidence type="ECO:0000313" key="10">
    <source>
        <dbReference type="Proteomes" id="UP000027586"/>
    </source>
</evidence>
<keyword evidence="4" id="KW-0904">Protein phosphatase</keyword>
<dbReference type="AlphaFoldDB" id="A0A068S9X0"/>
<comment type="caution">
    <text evidence="9">The sequence shown here is derived from an EMBL/GenBank/DDBJ whole genome shotgun (WGS) entry which is preliminary data.</text>
</comment>
<dbReference type="EC" id="3.1.3.48" evidence="2"/>
<dbReference type="InterPro" id="IPR001763">
    <property type="entry name" value="Rhodanese-like_dom"/>
</dbReference>
<sequence length="697" mass="78244">MLFDRYRKAKRPDDAVRPLPAKPSNLAAALFRALTKKAWYTEKQRQDSGVDLTPPPAPPRQSASLPNIASYDVSNVEMTTTPPTPSSPSLPVLESPTPKPTISTPATTRSRAPFPAPDTTHSRAASKRHSAEHRVTASLDDQRMKRVKRHSFTYGRIHDDLGRLKVSDEPSTSATTTTVEVAPKRSQSQQLPVNRLQPRVHGRQQQQQQSGTPLSAERLAEMLAMDSDSMLLIDVRNILEYQRRRIDGSFNVNLPSLLIKRYQRGTVSNFNLENFITTTEGRARYVEKRGSNPNRKLTWVVYDDDMLLERTSQAWTLLGVLERAMDNDQVFYLQGGFNGFHAHDTYLVDGCSDDDDDDMGNGGSPDVDTVLLDDNNNRKSVQFPRRSVSYTLGSTHDKTHLHRRTSLFSLDTQAARANNANALARRANKRAASSSSNSIHNDVTGNNNSNNNNDFLLPAPQQLLVAPSATTSTASSLARVVEDDDEEATIPPITSPRTETDFEFVISEIIPGFLFVGPEIETADHAEQLQQRHIRRVLNMAEECSDDIIRNSNAIVYRKISARDTVEMKNIDWVMMEAVCFIEDAKRHHEPIYVHCKAGKSRSVTAILAYLVSSERWTLKQAYRHVIKARPNMSPNIGFIAELMKMEGRVHGRVSSFMETDWQSSSMPSPEFTRELKELELAWQQTPCEPVPSIALK</sequence>
<feature type="region of interest" description="Disordered" evidence="5">
    <location>
        <begin position="1"/>
        <end position="24"/>
    </location>
</feature>
<feature type="compositionally biased region" description="Low complexity" evidence="5">
    <location>
        <begin position="429"/>
        <end position="438"/>
    </location>
</feature>
<dbReference type="VEuPathDB" id="FungiDB:LCOR_09981.1"/>
<evidence type="ECO:0000256" key="5">
    <source>
        <dbReference type="SAM" id="MobiDB-lite"/>
    </source>
</evidence>
<dbReference type="PROSITE" id="PS50206">
    <property type="entry name" value="RHODANESE_3"/>
    <property type="match status" value="1"/>
</dbReference>
<dbReference type="InterPro" id="IPR000340">
    <property type="entry name" value="Dual-sp_phosphatase_cat-dom"/>
</dbReference>
<feature type="compositionally biased region" description="Low complexity" evidence="5">
    <location>
        <begin position="169"/>
        <end position="181"/>
    </location>
</feature>
<dbReference type="InterPro" id="IPR000387">
    <property type="entry name" value="Tyr_Pase_dom"/>
</dbReference>
<proteinExistence type="inferred from homology"/>
<keyword evidence="9" id="KW-0418">Kinase</keyword>
<dbReference type="SUPFAM" id="SSF52799">
    <property type="entry name" value="(Phosphotyrosine protein) phosphatases II"/>
    <property type="match status" value="1"/>
</dbReference>
<protein>
    <recommendedName>
        <fullName evidence="2">protein-tyrosine-phosphatase</fullName>
        <ecNumber evidence="2">3.1.3.48</ecNumber>
    </recommendedName>
</protein>
<reference evidence="9" key="1">
    <citation type="submission" date="2013-08" db="EMBL/GenBank/DDBJ databases">
        <title>Gene expansion shapes genome architecture in the human pathogen Lichtheimia corymbifera: an evolutionary genomics analysis in the ancient terrestrial Mucorales (Mucoromycotina).</title>
        <authorList>
            <person name="Schwartze V.U."/>
            <person name="Winter S."/>
            <person name="Shelest E."/>
            <person name="Marcet-Houben M."/>
            <person name="Horn F."/>
            <person name="Wehner S."/>
            <person name="Hoffmann K."/>
            <person name="Riege K."/>
            <person name="Sammeth M."/>
            <person name="Nowrousian M."/>
            <person name="Valiante V."/>
            <person name="Linde J."/>
            <person name="Jacobsen I.D."/>
            <person name="Marz M."/>
            <person name="Brakhage A.A."/>
            <person name="Gabaldon T."/>
            <person name="Bocker S."/>
            <person name="Voigt K."/>
        </authorList>
    </citation>
    <scope>NUCLEOTIDE SEQUENCE [LARGE SCALE GENOMIC DNA]</scope>
    <source>
        <strain evidence="9">FSU 9682</strain>
    </source>
</reference>
<dbReference type="GO" id="GO:0004725">
    <property type="term" value="F:protein tyrosine phosphatase activity"/>
    <property type="evidence" value="ECO:0007669"/>
    <property type="project" value="UniProtKB-EC"/>
</dbReference>
<feature type="region of interest" description="Disordered" evidence="5">
    <location>
        <begin position="429"/>
        <end position="456"/>
    </location>
</feature>
<dbReference type="Gene3D" id="3.40.250.10">
    <property type="entry name" value="Rhodanese-like domain"/>
    <property type="match status" value="1"/>
</dbReference>
<evidence type="ECO:0000259" key="7">
    <source>
        <dbReference type="PROSITE" id="PS50056"/>
    </source>
</evidence>
<feature type="compositionally biased region" description="Polar residues" evidence="5">
    <location>
        <begin position="61"/>
        <end position="78"/>
    </location>
</feature>
<feature type="domain" description="Tyrosine-protein phosphatase" evidence="6">
    <location>
        <begin position="505"/>
        <end position="652"/>
    </location>
</feature>
<dbReference type="Pfam" id="PF00782">
    <property type="entry name" value="DSPc"/>
    <property type="match status" value="1"/>
</dbReference>
<keyword evidence="3" id="KW-0378">Hydrolase</keyword>
<keyword evidence="10" id="KW-1185">Reference proteome</keyword>
<feature type="compositionally biased region" description="Basic and acidic residues" evidence="5">
    <location>
        <begin position="1"/>
        <end position="16"/>
    </location>
</feature>
<feature type="region of interest" description="Disordered" evidence="5">
    <location>
        <begin position="477"/>
        <end position="496"/>
    </location>
</feature>
<evidence type="ECO:0000259" key="8">
    <source>
        <dbReference type="PROSITE" id="PS50206"/>
    </source>
</evidence>
<evidence type="ECO:0000313" key="9">
    <source>
        <dbReference type="EMBL" id="CDH59153.1"/>
    </source>
</evidence>
<feature type="domain" description="Rhodanese" evidence="8">
    <location>
        <begin position="226"/>
        <end position="349"/>
    </location>
</feature>
<evidence type="ECO:0000256" key="4">
    <source>
        <dbReference type="ARBA" id="ARBA00022912"/>
    </source>
</evidence>
<evidence type="ECO:0000256" key="3">
    <source>
        <dbReference type="ARBA" id="ARBA00022801"/>
    </source>
</evidence>